<keyword evidence="1" id="KW-0472">Membrane</keyword>
<evidence type="ECO:0000313" key="2">
    <source>
        <dbReference type="EMBL" id="DAF96586.1"/>
    </source>
</evidence>
<proteinExistence type="predicted"/>
<reference evidence="2" key="1">
    <citation type="journal article" date="2021" name="Proc. Natl. Acad. Sci. U.S.A.">
        <title>A Catalog of Tens of Thousands of Viruses from Human Metagenomes Reveals Hidden Associations with Chronic Diseases.</title>
        <authorList>
            <person name="Tisza M.J."/>
            <person name="Buck C.B."/>
        </authorList>
    </citation>
    <scope>NUCLEOTIDE SEQUENCE</scope>
    <source>
        <strain evidence="2">CtTUL13</strain>
    </source>
</reference>
<dbReference type="EMBL" id="BK016119">
    <property type="protein sequence ID" value="DAF96586.1"/>
    <property type="molecule type" value="Genomic_DNA"/>
</dbReference>
<organism evidence="2">
    <name type="scientific">Inoviridae sp. ctTUL13</name>
    <dbReference type="NCBI Taxonomy" id="2825782"/>
    <lineage>
        <taxon>Viruses</taxon>
        <taxon>Monodnaviria</taxon>
        <taxon>Loebvirae</taxon>
        <taxon>Hofneiviricota</taxon>
        <taxon>Faserviricetes</taxon>
        <taxon>Tubulavirales</taxon>
        <taxon>Inoviridae</taxon>
    </lineage>
</organism>
<name>A0A8S5UQ97_9VIRU</name>
<accession>A0A8S5UQ97</accession>
<keyword evidence="1" id="KW-1133">Transmembrane helix</keyword>
<keyword evidence="1" id="KW-0812">Transmembrane</keyword>
<evidence type="ECO:0000256" key="1">
    <source>
        <dbReference type="SAM" id="Phobius"/>
    </source>
</evidence>
<sequence length="44" mass="5041">MYEFIEISKLVKFLTSLFVPAFSALLVYYVLSLVLDVLRKAAND</sequence>
<feature type="transmembrane region" description="Helical" evidence="1">
    <location>
        <begin position="17"/>
        <end position="38"/>
    </location>
</feature>
<protein>
    <submittedName>
        <fullName evidence="2">Uncharacterized protein</fullName>
    </submittedName>
</protein>